<feature type="chain" id="PRO_5001647574" description="Mid2 domain-containing protein" evidence="3">
    <location>
        <begin position="29"/>
        <end position="475"/>
    </location>
</feature>
<proteinExistence type="predicted"/>
<keyword evidence="3" id="KW-0732">Signal</keyword>
<keyword evidence="5" id="KW-1185">Reference proteome</keyword>
<protein>
    <recommendedName>
        <fullName evidence="6">Mid2 domain-containing protein</fullName>
    </recommendedName>
</protein>
<gene>
    <name evidence="4" type="ORF">JAAARDRAFT_60035</name>
</gene>
<evidence type="ECO:0000256" key="3">
    <source>
        <dbReference type="SAM" id="SignalP"/>
    </source>
</evidence>
<dbReference type="HOGENOM" id="CLU_033917_1_0_1"/>
<organism evidence="4 5">
    <name type="scientific">Jaapia argillacea MUCL 33604</name>
    <dbReference type="NCBI Taxonomy" id="933084"/>
    <lineage>
        <taxon>Eukaryota</taxon>
        <taxon>Fungi</taxon>
        <taxon>Dikarya</taxon>
        <taxon>Basidiomycota</taxon>
        <taxon>Agaricomycotina</taxon>
        <taxon>Agaricomycetes</taxon>
        <taxon>Agaricomycetidae</taxon>
        <taxon>Jaapiales</taxon>
        <taxon>Jaapiaceae</taxon>
        <taxon>Jaapia</taxon>
    </lineage>
</organism>
<dbReference type="OrthoDB" id="2527908at2759"/>
<evidence type="ECO:0008006" key="6">
    <source>
        <dbReference type="Google" id="ProtNLM"/>
    </source>
</evidence>
<keyword evidence="2" id="KW-0812">Transmembrane</keyword>
<feature type="signal peptide" evidence="3">
    <location>
        <begin position="1"/>
        <end position="28"/>
    </location>
</feature>
<evidence type="ECO:0000256" key="1">
    <source>
        <dbReference type="SAM" id="MobiDB-lite"/>
    </source>
</evidence>
<dbReference type="EMBL" id="KL197726">
    <property type="protein sequence ID" value="KDQ55034.1"/>
    <property type="molecule type" value="Genomic_DNA"/>
</dbReference>
<evidence type="ECO:0000313" key="5">
    <source>
        <dbReference type="Proteomes" id="UP000027265"/>
    </source>
</evidence>
<feature type="region of interest" description="Disordered" evidence="1">
    <location>
        <begin position="445"/>
        <end position="475"/>
    </location>
</feature>
<keyword evidence="2" id="KW-1133">Transmembrane helix</keyword>
<dbReference type="Proteomes" id="UP000027265">
    <property type="component" value="Unassembled WGS sequence"/>
</dbReference>
<accession>A0A067PJR5</accession>
<feature type="region of interest" description="Disordered" evidence="1">
    <location>
        <begin position="343"/>
        <end position="430"/>
    </location>
</feature>
<feature type="compositionally biased region" description="Low complexity" evidence="1">
    <location>
        <begin position="405"/>
        <end position="429"/>
    </location>
</feature>
<keyword evidence="2" id="KW-0472">Membrane</keyword>
<sequence length="475" mass="50402">MIPWLSSGLPLDILVLLQLAILITRSSAQKAAFKWGINDTLLTTFQECQNLTLYAFAAPNTTTLGRPPYYVIAFQLGGFTTVDYAGMDPLNLHWTVNHRANSSLMLTMADADGNAGGIAPTFYNITAATSPTTCNITSTPDSSFVVVSNITDNRLKTCQQWGLTVKGGKPPYNISLAALNSPIVTNVTLGPGNDVMTYIDRADPNGKMLGRWGISTQPVNTYGSTNVDCTGLVTTFGNSTQVKTTPTPTPVDHTGVIVGVTIPLLLIAMIAGAVLYMRKKKMWIFGKQFDNRVRPWHEGPLHEPDTIPPVYPAYPAYSRTRSLGPTNQALGDLAWEPLDPSMAGCSDSPPTAVTPFLADTSSDGSPHSPYPYRMAALRSTTSPLDESVDGSSSSGDTSKRRRKGAAGPRPRGASGVGSSANGAGSSSAGLLPTVEGLRIVQHQDGGVVAELPPPYADYRPPGAPATPDTRPQNNP</sequence>
<evidence type="ECO:0000256" key="2">
    <source>
        <dbReference type="SAM" id="Phobius"/>
    </source>
</evidence>
<dbReference type="InParanoid" id="A0A067PJR5"/>
<evidence type="ECO:0000313" key="4">
    <source>
        <dbReference type="EMBL" id="KDQ55034.1"/>
    </source>
</evidence>
<feature type="transmembrane region" description="Helical" evidence="2">
    <location>
        <begin position="256"/>
        <end position="277"/>
    </location>
</feature>
<dbReference type="AlphaFoldDB" id="A0A067PJR5"/>
<reference evidence="5" key="1">
    <citation type="journal article" date="2014" name="Proc. Natl. Acad. Sci. U.S.A.">
        <title>Extensive sampling of basidiomycete genomes demonstrates inadequacy of the white-rot/brown-rot paradigm for wood decay fungi.</title>
        <authorList>
            <person name="Riley R."/>
            <person name="Salamov A.A."/>
            <person name="Brown D.W."/>
            <person name="Nagy L.G."/>
            <person name="Floudas D."/>
            <person name="Held B.W."/>
            <person name="Levasseur A."/>
            <person name="Lombard V."/>
            <person name="Morin E."/>
            <person name="Otillar R."/>
            <person name="Lindquist E.A."/>
            <person name="Sun H."/>
            <person name="LaButti K.M."/>
            <person name="Schmutz J."/>
            <person name="Jabbour D."/>
            <person name="Luo H."/>
            <person name="Baker S.E."/>
            <person name="Pisabarro A.G."/>
            <person name="Walton J.D."/>
            <person name="Blanchette R.A."/>
            <person name="Henrissat B."/>
            <person name="Martin F."/>
            <person name="Cullen D."/>
            <person name="Hibbett D.S."/>
            <person name="Grigoriev I.V."/>
        </authorList>
    </citation>
    <scope>NUCLEOTIDE SEQUENCE [LARGE SCALE GENOMIC DNA]</scope>
    <source>
        <strain evidence="5">MUCL 33604</strain>
    </source>
</reference>
<name>A0A067PJR5_9AGAM</name>